<dbReference type="InterPro" id="IPR027417">
    <property type="entry name" value="P-loop_NTPase"/>
</dbReference>
<evidence type="ECO:0000313" key="2">
    <source>
        <dbReference type="EMBL" id="QNE18689.1"/>
    </source>
</evidence>
<dbReference type="SUPFAM" id="SSF52540">
    <property type="entry name" value="P-loop containing nucleoside triphosphate hydrolases"/>
    <property type="match status" value="1"/>
</dbReference>
<reference evidence="2 3" key="2">
    <citation type="journal article" date="2020" name="Microbiol. Resour. Announc.">
        <title>Antarctic desert soil bacteria exhibit high novel natural product potential, evaluated through long-read genome sequencing and comparative genomics.</title>
        <authorList>
            <person name="Benaud N."/>
            <person name="Edwards R.J."/>
            <person name="Amos T.G."/>
            <person name="D'Agostino P.M."/>
            <person name="Gutierrez-Chavez C."/>
            <person name="Montgomery K."/>
            <person name="Nicetic I."/>
            <person name="Ferrari B.C."/>
        </authorList>
    </citation>
    <scope>NUCLEOTIDE SEQUENCE [LARGE SCALE GENOMIC DNA]</scope>
    <source>
        <strain evidence="2 3">SPB151</strain>
    </source>
</reference>
<accession>A0A7G6WXH4</accession>
<dbReference type="EMBL" id="CP043661">
    <property type="protein sequence ID" value="QNE18689.1"/>
    <property type="molecule type" value="Genomic_DNA"/>
</dbReference>
<feature type="coiled-coil region" evidence="1">
    <location>
        <begin position="234"/>
        <end position="262"/>
    </location>
</feature>
<dbReference type="Gene3D" id="3.40.50.300">
    <property type="entry name" value="P-loop containing nucleotide triphosphate hydrolases"/>
    <property type="match status" value="1"/>
</dbReference>
<feature type="coiled-coil region" evidence="1">
    <location>
        <begin position="409"/>
        <end position="443"/>
    </location>
</feature>
<organism evidence="2 3">
    <name type="scientific">Kribbella qitaiheensis</name>
    <dbReference type="NCBI Taxonomy" id="1544730"/>
    <lineage>
        <taxon>Bacteria</taxon>
        <taxon>Bacillati</taxon>
        <taxon>Actinomycetota</taxon>
        <taxon>Actinomycetes</taxon>
        <taxon>Propionibacteriales</taxon>
        <taxon>Kribbellaceae</taxon>
        <taxon>Kribbella</taxon>
    </lineage>
</organism>
<name>A0A7G6WXH4_9ACTN</name>
<gene>
    <name evidence="2" type="ORF">F1D05_13190</name>
</gene>
<dbReference type="AlphaFoldDB" id="A0A7G6WXH4"/>
<evidence type="ECO:0000313" key="3">
    <source>
        <dbReference type="Proteomes" id="UP000515563"/>
    </source>
</evidence>
<dbReference type="RefSeq" id="WP_185447989.1">
    <property type="nucleotide sequence ID" value="NZ_CP043661.1"/>
</dbReference>
<reference evidence="3" key="1">
    <citation type="submission" date="2019-09" db="EMBL/GenBank/DDBJ databases">
        <title>Antimicrobial potential of Antarctic Bacteria.</title>
        <authorList>
            <person name="Benaud N."/>
            <person name="Edwards R.J."/>
            <person name="Ferrari B.C."/>
        </authorList>
    </citation>
    <scope>NUCLEOTIDE SEQUENCE [LARGE SCALE GENOMIC DNA]</scope>
    <source>
        <strain evidence="3">SPB151</strain>
    </source>
</reference>
<dbReference type="KEGG" id="kqi:F1D05_13190"/>
<protein>
    <recommendedName>
        <fullName evidence="4">Chromosome segregation ATPase</fullName>
    </recommendedName>
</protein>
<feature type="coiled-coil region" evidence="1">
    <location>
        <begin position="586"/>
        <end position="660"/>
    </location>
</feature>
<dbReference type="Proteomes" id="UP000515563">
    <property type="component" value="Chromosome"/>
</dbReference>
<keyword evidence="3" id="KW-1185">Reference proteome</keyword>
<sequence>MSTAQPHLPGTAIKESVGAHGLVGSRELVAVQTFDIARLTNHAIPIVPGTFIAVSGVGPKGDSNGSGKTSFLAAVTVLLSDPQWRLDVNGGQLAAGLLFRPDAAGQEASRVSPAPHGYIVGVFADSTGAPDNLLSLWIRLSTTAPYLQAKWSVGLRIADADTDPERYEQADMIWTSIPPTQRCSAKSLQATLYGDAPRCMAYLDTTLRRTAASLLSQQMTEMSPEAIGQSLIDLAGLRQVLEQEQEQRNALAEQQRAQHKAQTSHELRLHVEDAELAAVANRQRARSALARGELMWRLHFARRYVEITPQHESATQRVELAGKEVKKAEISFAETKEAHSLLANRKDLSAAEREAKVDWEDQQDKRQHGEQARAILAAGYSKIAAERPRLLTEADGWDGTSVADRGHGLAVAQRTVSDLRAKHELAQETIRGATEALQQAERGTPHEILEVMAALESRQIPRCALADTLSIDEPARYWWEPVIHPWLSAVVVAPGDLDYAASAVSHLPGTILIPADGPLTGDDGLLSSTQLPPGLNTGIPIGRFLSALASRHDHHDMPPRAVDAATAGVIVIGGFDTAIAGRQARVATAQAVLDEAMEKLSQLGRAAHRAKLFEAQADTELKQAEAAEQLASNDKEAEGLEEQIRQLDEDTVAARQAESEAFETWKDANLLASQHQSQLEVAKGNVGRDERGLREAKDALKKAQADRDSLHLPYWRAGWANTIDAAKSLLDEQDEAIRRLTAKRLRNRAQEALKEAFDAYHANVEELPADIKDVADHREDLVDGDEPSPGSRTFMELSRPLQTRLDGTAERDKTTETSIRLDRARRQETVSTLRDEVHDRTEALETIQDMIERSIEGHFSRMSAALQALDISRGGYGADLSVVSRRPETATSPWRWQVSPQWRRVRDGKLINYREVANGAQVKVYAVQVTLAALLASDSTAGRVLVIDELGNSLGEVNRKDVLAALRQVAERQRVTILGTCQDSVLHDAAEACHEILWFTHASTADAYNQPVRIWAHDPEQGRVELTADWMRSFRPWG</sequence>
<evidence type="ECO:0000256" key="1">
    <source>
        <dbReference type="SAM" id="Coils"/>
    </source>
</evidence>
<evidence type="ECO:0008006" key="4">
    <source>
        <dbReference type="Google" id="ProtNLM"/>
    </source>
</evidence>
<proteinExistence type="predicted"/>
<keyword evidence="1" id="KW-0175">Coiled coil</keyword>